<evidence type="ECO:0000313" key="2">
    <source>
        <dbReference type="EMBL" id="KAL3809235.1"/>
    </source>
</evidence>
<organism evidence="2 3">
    <name type="scientific">Cyclostephanos tholiformis</name>
    <dbReference type="NCBI Taxonomy" id="382380"/>
    <lineage>
        <taxon>Eukaryota</taxon>
        <taxon>Sar</taxon>
        <taxon>Stramenopiles</taxon>
        <taxon>Ochrophyta</taxon>
        <taxon>Bacillariophyta</taxon>
        <taxon>Coscinodiscophyceae</taxon>
        <taxon>Thalassiosirophycidae</taxon>
        <taxon>Stephanodiscales</taxon>
        <taxon>Stephanodiscaceae</taxon>
        <taxon>Cyclostephanos</taxon>
    </lineage>
</organism>
<dbReference type="Proteomes" id="UP001530377">
    <property type="component" value="Unassembled WGS sequence"/>
</dbReference>
<dbReference type="EMBL" id="JALLPB020000427">
    <property type="protein sequence ID" value="KAL3809235.1"/>
    <property type="molecule type" value="Genomic_DNA"/>
</dbReference>
<sequence>MSGFSSLLDQFKLSTRREVLGSASGHSRSPPPPAAAPSSSYSSYDPTHADNNDQKRARPPEDDVDDDDARRRRRRRSRRGVGGGGGEPPPPPRRRLPTVPVRTIYVACPAGVETGGPEALHQLCHVINTGGCRRDSTDATAGGGGGDDAVLRACMLYLRETGGGRVEHVASSSRARPSRYDRYDAPMATSLPGAMETTAGGREGGEENTSVSMDSSAVEGDVDDDDHDDHDDDGSLHSSEMVIWPECWTHLIDSLQPSSRGGGGDHDDEDDRNFGEEGGERPPRQRRRRRRERKYQIAIWWLSVDNNRGMFSPSDFAIRGDVLHLAQSAYAREYVKSHLRNLGGDDRLHDREISGGGGLGGDDGMSNNRRAVLDLTEFVSSHASSSSKSGSRLAVDDVVVECARDVDVAYNPAKGMHYTDQIIRRAVGGRRKVGMVVTSEVVGGVSGSYHGANGESYGVIRFAPIGKGPDGRGRMTGEEVTSLLSRSKVRSPSPFDGKVSPPPNGKTFPSVYPHGSLDGRILVIGIIYGYDCDCDWRRIWQYIDFGPHPGMDRLPREAALAGCIVITNREGAAAHDEDVPLPQEFKFRTFDVEALHALLGDICRGDSAERKGRYGEYVERMKPYVEWILGQEDRMEKCVNMFIDEVVTRRIAGK</sequence>
<accession>A0ABD3RNT6</accession>
<comment type="caution">
    <text evidence="2">The sequence shown here is derived from an EMBL/GenBank/DDBJ whole genome shotgun (WGS) entry which is preliminary data.</text>
</comment>
<feature type="region of interest" description="Disordered" evidence="1">
    <location>
        <begin position="168"/>
        <end position="236"/>
    </location>
</feature>
<feature type="compositionally biased region" description="Basic and acidic residues" evidence="1">
    <location>
        <begin position="272"/>
        <end position="283"/>
    </location>
</feature>
<evidence type="ECO:0000313" key="3">
    <source>
        <dbReference type="Proteomes" id="UP001530377"/>
    </source>
</evidence>
<feature type="region of interest" description="Disordered" evidence="1">
    <location>
        <begin position="19"/>
        <end position="98"/>
    </location>
</feature>
<dbReference type="AlphaFoldDB" id="A0ABD3RNT6"/>
<feature type="region of interest" description="Disordered" evidence="1">
    <location>
        <begin position="255"/>
        <end position="289"/>
    </location>
</feature>
<gene>
    <name evidence="2" type="ORF">ACHAXA_005283</name>
</gene>
<feature type="compositionally biased region" description="Acidic residues" evidence="1">
    <location>
        <begin position="220"/>
        <end position="232"/>
    </location>
</feature>
<name>A0ABD3RNT6_9STRA</name>
<evidence type="ECO:0000256" key="1">
    <source>
        <dbReference type="SAM" id="MobiDB-lite"/>
    </source>
</evidence>
<proteinExistence type="predicted"/>
<feature type="compositionally biased region" description="Basic and acidic residues" evidence="1">
    <location>
        <begin position="47"/>
        <end position="61"/>
    </location>
</feature>
<protein>
    <submittedName>
        <fullName evidence="2">Uncharacterized protein</fullName>
    </submittedName>
</protein>
<keyword evidence="3" id="KW-1185">Reference proteome</keyword>
<reference evidence="2 3" key="1">
    <citation type="submission" date="2024-10" db="EMBL/GenBank/DDBJ databases">
        <title>Updated reference genomes for cyclostephanoid diatoms.</title>
        <authorList>
            <person name="Roberts W.R."/>
            <person name="Alverson A.J."/>
        </authorList>
    </citation>
    <scope>NUCLEOTIDE SEQUENCE [LARGE SCALE GENOMIC DNA]</scope>
    <source>
        <strain evidence="2 3">AJA228-03</strain>
    </source>
</reference>